<evidence type="ECO:0000259" key="2">
    <source>
        <dbReference type="SMART" id="SM00903"/>
    </source>
</evidence>
<evidence type="ECO:0000313" key="4">
    <source>
        <dbReference type="Proteomes" id="UP000216429"/>
    </source>
</evidence>
<keyword evidence="4" id="KW-1185">Reference proteome</keyword>
<dbReference type="PANTHER" id="PTHR30466">
    <property type="entry name" value="FLAVIN REDUCTASE"/>
    <property type="match status" value="1"/>
</dbReference>
<dbReference type="SMART" id="SM00903">
    <property type="entry name" value="Flavin_Reduct"/>
    <property type="match status" value="1"/>
</dbReference>
<dbReference type="GO" id="GO:0010181">
    <property type="term" value="F:FMN binding"/>
    <property type="evidence" value="ECO:0007669"/>
    <property type="project" value="InterPro"/>
</dbReference>
<dbReference type="InterPro" id="IPR012349">
    <property type="entry name" value="Split_barrel_FMN-bd"/>
</dbReference>
<keyword evidence="1" id="KW-0560">Oxidoreductase</keyword>
<feature type="domain" description="Flavin reductase like" evidence="2">
    <location>
        <begin position="12"/>
        <end position="165"/>
    </location>
</feature>
<dbReference type="PANTHER" id="PTHR30466:SF1">
    <property type="entry name" value="FMN REDUCTASE (NADH) RUTF"/>
    <property type="match status" value="1"/>
</dbReference>
<sequence>MNQRPPGLKEAMRNVPSTVALVTSRDEEGRPHGMAASAVISVSVEPPSMLLSVNRTAGLHPVVQASGKLCINFLAQQQEHLLLPFSRSELRAQRFMSHDWQDTAPEAARLPWLPHARAVVFGAVDQAVPYGTHTLFIVRVHEVILPEQDAAAHAPLVWLGGRSACLAPQPL</sequence>
<dbReference type="EMBL" id="NEVU01000002">
    <property type="protein sequence ID" value="OZI74247.1"/>
    <property type="molecule type" value="Genomic_DNA"/>
</dbReference>
<dbReference type="RefSeq" id="WP_094811740.1">
    <property type="nucleotide sequence ID" value="NZ_NEVU01000002.1"/>
</dbReference>
<proteinExistence type="predicted"/>
<dbReference type="AlphaFoldDB" id="A0A261VK80"/>
<name>A0A261VK80_9BORD</name>
<dbReference type="GO" id="GO:0006208">
    <property type="term" value="P:pyrimidine nucleobase catabolic process"/>
    <property type="evidence" value="ECO:0007669"/>
    <property type="project" value="TreeGrafter"/>
</dbReference>
<gene>
    <name evidence="3" type="ORF">CAL22_07030</name>
</gene>
<dbReference type="InterPro" id="IPR002563">
    <property type="entry name" value="Flavin_Rdtase-like_dom"/>
</dbReference>
<accession>A0A261VK80</accession>
<comment type="caution">
    <text evidence="3">The sequence shown here is derived from an EMBL/GenBank/DDBJ whole genome shotgun (WGS) entry which is preliminary data.</text>
</comment>
<dbReference type="Gene3D" id="2.30.110.10">
    <property type="entry name" value="Electron Transport, Fmn-binding Protein, Chain A"/>
    <property type="match status" value="1"/>
</dbReference>
<reference evidence="4" key="1">
    <citation type="submission" date="2017-05" db="EMBL/GenBank/DDBJ databases">
        <title>Complete and WGS of Bordetella genogroups.</title>
        <authorList>
            <person name="Spilker T."/>
            <person name="Lipuma J."/>
        </authorList>
    </citation>
    <scope>NUCLEOTIDE SEQUENCE [LARGE SCALE GENOMIC DNA]</scope>
    <source>
        <strain evidence="4">AU6712</strain>
    </source>
</reference>
<dbReference type="GO" id="GO:0042602">
    <property type="term" value="F:riboflavin reductase (NADPH) activity"/>
    <property type="evidence" value="ECO:0007669"/>
    <property type="project" value="TreeGrafter"/>
</dbReference>
<dbReference type="OrthoDB" id="8525727at2"/>
<dbReference type="Proteomes" id="UP000216429">
    <property type="component" value="Unassembled WGS sequence"/>
</dbReference>
<dbReference type="InterPro" id="IPR050268">
    <property type="entry name" value="NADH-dep_flavin_reductase"/>
</dbReference>
<protein>
    <recommendedName>
        <fullName evidence="2">Flavin reductase like domain-containing protein</fullName>
    </recommendedName>
</protein>
<dbReference type="SUPFAM" id="SSF50475">
    <property type="entry name" value="FMN-binding split barrel"/>
    <property type="match status" value="1"/>
</dbReference>
<evidence type="ECO:0000256" key="1">
    <source>
        <dbReference type="ARBA" id="ARBA00023002"/>
    </source>
</evidence>
<evidence type="ECO:0000313" key="3">
    <source>
        <dbReference type="EMBL" id="OZI74247.1"/>
    </source>
</evidence>
<organism evidence="3 4">
    <name type="scientific">Bordetella genomosp. 12</name>
    <dbReference type="NCBI Taxonomy" id="463035"/>
    <lineage>
        <taxon>Bacteria</taxon>
        <taxon>Pseudomonadati</taxon>
        <taxon>Pseudomonadota</taxon>
        <taxon>Betaproteobacteria</taxon>
        <taxon>Burkholderiales</taxon>
        <taxon>Alcaligenaceae</taxon>
        <taxon>Bordetella</taxon>
    </lineage>
</organism>
<dbReference type="Pfam" id="PF01613">
    <property type="entry name" value="Flavin_Reduct"/>
    <property type="match status" value="1"/>
</dbReference>